<accession>A0A1C4WTL0</accession>
<proteinExistence type="inferred from homology"/>
<evidence type="ECO:0000256" key="1">
    <source>
        <dbReference type="ARBA" id="ARBA00004141"/>
    </source>
</evidence>
<dbReference type="InterPro" id="IPR000412">
    <property type="entry name" value="ABC_2_transport"/>
</dbReference>
<keyword evidence="2 6" id="KW-0812">Transmembrane</keyword>
<dbReference type="OrthoDB" id="3486889at2"/>
<evidence type="ECO:0000256" key="3">
    <source>
        <dbReference type="ARBA" id="ARBA00022989"/>
    </source>
</evidence>
<evidence type="ECO:0000313" key="8">
    <source>
        <dbReference type="EMBL" id="SCE99504.1"/>
    </source>
</evidence>
<dbReference type="InterPro" id="IPR013525">
    <property type="entry name" value="ABC2_TM"/>
</dbReference>
<evidence type="ECO:0000256" key="4">
    <source>
        <dbReference type="ARBA" id="ARBA00023136"/>
    </source>
</evidence>
<protein>
    <recommendedName>
        <fullName evidence="6">Transport permease protein</fullName>
    </recommendedName>
</protein>
<organism evidence="8 9">
    <name type="scientific">Micromonospora viridifaciens</name>
    <dbReference type="NCBI Taxonomy" id="1881"/>
    <lineage>
        <taxon>Bacteria</taxon>
        <taxon>Bacillati</taxon>
        <taxon>Actinomycetota</taxon>
        <taxon>Actinomycetes</taxon>
        <taxon>Micromonosporales</taxon>
        <taxon>Micromonosporaceae</taxon>
        <taxon>Micromonospora</taxon>
    </lineage>
</organism>
<keyword evidence="4 6" id="KW-0472">Membrane</keyword>
<comment type="similarity">
    <text evidence="6">Belongs to the ABC-2 integral membrane protein family.</text>
</comment>
<dbReference type="InterPro" id="IPR051328">
    <property type="entry name" value="T7SS_ABC-Transporter"/>
</dbReference>
<sequence length="274" mass="29038">MSTSTETVPAAAQVDAAVPGGLAGEIRTLFVRNFREGLRSPVIAFLFPVIFPLFAETLVASSYERVSTLPGFPVHPYAAYMAPGMLLLAGMMGSGYSATALVLDVQTGFLDRLKLLDVRPGAILAARLLFDAVRVLPAAVVVLLVSLLLGARVNGPGAALGVLLICSIWSIGYGGLFYIVALTTWNPQAPLAMSPLFILLLFTSPAAVPAYLLPDWLATVSRWNPFSYVVEGTRAVMSGQDPGRPLLLAAAVLVGTVVLTQIAVVPLFRRAMQE</sequence>
<evidence type="ECO:0000256" key="6">
    <source>
        <dbReference type="RuleBase" id="RU361157"/>
    </source>
</evidence>
<keyword evidence="9" id="KW-1185">Reference proteome</keyword>
<comment type="subcellular location">
    <subcellularLocation>
        <location evidence="6">Cell membrane</location>
        <topology evidence="6">Multi-pass membrane protein</topology>
    </subcellularLocation>
    <subcellularLocation>
        <location evidence="1">Membrane</location>
        <topology evidence="1">Multi-pass membrane protein</topology>
    </subcellularLocation>
</comment>
<keyword evidence="3 6" id="KW-1133">Transmembrane helix</keyword>
<dbReference type="AlphaFoldDB" id="A0A1C4WTL0"/>
<dbReference type="InterPro" id="IPR047817">
    <property type="entry name" value="ABC2_TM_bact-type"/>
</dbReference>
<dbReference type="GO" id="GO:0140359">
    <property type="term" value="F:ABC-type transporter activity"/>
    <property type="evidence" value="ECO:0007669"/>
    <property type="project" value="InterPro"/>
</dbReference>
<feature type="domain" description="ABC transmembrane type-2" evidence="7">
    <location>
        <begin position="43"/>
        <end position="271"/>
    </location>
</feature>
<name>A0A1C4WTL0_MICVI</name>
<keyword evidence="5" id="KW-0046">Antibiotic resistance</keyword>
<dbReference type="Proteomes" id="UP000198242">
    <property type="component" value="Chromosome I"/>
</dbReference>
<feature type="transmembrane region" description="Helical" evidence="6">
    <location>
        <begin position="124"/>
        <end position="151"/>
    </location>
</feature>
<dbReference type="GO" id="GO:0043190">
    <property type="term" value="C:ATP-binding cassette (ABC) transporter complex"/>
    <property type="evidence" value="ECO:0007669"/>
    <property type="project" value="InterPro"/>
</dbReference>
<reference evidence="9" key="1">
    <citation type="submission" date="2016-06" db="EMBL/GenBank/DDBJ databases">
        <authorList>
            <person name="Varghese N."/>
            <person name="Submissions Spin"/>
        </authorList>
    </citation>
    <scope>NUCLEOTIDE SEQUENCE [LARGE SCALE GENOMIC DNA]</scope>
    <source>
        <strain evidence="9">DSM 43909</strain>
    </source>
</reference>
<feature type="transmembrane region" description="Helical" evidence="6">
    <location>
        <begin position="246"/>
        <end position="268"/>
    </location>
</feature>
<evidence type="ECO:0000256" key="5">
    <source>
        <dbReference type="ARBA" id="ARBA00023251"/>
    </source>
</evidence>
<dbReference type="PANTHER" id="PTHR43077:SF10">
    <property type="entry name" value="TRANSPORT PERMEASE PROTEIN"/>
    <property type="match status" value="1"/>
</dbReference>
<feature type="transmembrane region" description="Helical" evidence="6">
    <location>
        <begin position="80"/>
        <end position="103"/>
    </location>
</feature>
<dbReference type="PANTHER" id="PTHR43077">
    <property type="entry name" value="TRANSPORT PERMEASE YVFS-RELATED"/>
    <property type="match status" value="1"/>
</dbReference>
<evidence type="ECO:0000256" key="2">
    <source>
        <dbReference type="ARBA" id="ARBA00022692"/>
    </source>
</evidence>
<dbReference type="PROSITE" id="PS51012">
    <property type="entry name" value="ABC_TM2"/>
    <property type="match status" value="1"/>
</dbReference>
<keyword evidence="6" id="KW-0813">Transport</keyword>
<evidence type="ECO:0000259" key="7">
    <source>
        <dbReference type="PROSITE" id="PS51012"/>
    </source>
</evidence>
<dbReference type="GO" id="GO:0046677">
    <property type="term" value="P:response to antibiotic"/>
    <property type="evidence" value="ECO:0007669"/>
    <property type="project" value="UniProtKB-KW"/>
</dbReference>
<feature type="transmembrane region" description="Helical" evidence="6">
    <location>
        <begin position="42"/>
        <end position="60"/>
    </location>
</feature>
<dbReference type="PIRSF" id="PIRSF006648">
    <property type="entry name" value="DrrB"/>
    <property type="match status" value="1"/>
</dbReference>
<dbReference type="RefSeq" id="WP_089006584.1">
    <property type="nucleotide sequence ID" value="NZ_LT607411.1"/>
</dbReference>
<dbReference type="Pfam" id="PF01061">
    <property type="entry name" value="ABC2_membrane"/>
    <property type="match status" value="1"/>
</dbReference>
<feature type="transmembrane region" description="Helical" evidence="6">
    <location>
        <begin position="157"/>
        <end position="179"/>
    </location>
</feature>
<dbReference type="EMBL" id="LT607411">
    <property type="protein sequence ID" value="SCE99504.1"/>
    <property type="molecule type" value="Genomic_DNA"/>
</dbReference>
<gene>
    <name evidence="8" type="ORF">GA0074695_2740</name>
</gene>
<evidence type="ECO:0000313" key="9">
    <source>
        <dbReference type="Proteomes" id="UP000198242"/>
    </source>
</evidence>
<feature type="transmembrane region" description="Helical" evidence="6">
    <location>
        <begin position="191"/>
        <end position="213"/>
    </location>
</feature>
<keyword evidence="6" id="KW-1003">Cell membrane</keyword>